<accession>A0A0K2U9Y7</accession>
<proteinExistence type="predicted"/>
<evidence type="ECO:0000313" key="1">
    <source>
        <dbReference type="EMBL" id="CDW34855.1"/>
    </source>
</evidence>
<name>A0A0K2U9Y7_LEPSM</name>
<protein>
    <submittedName>
        <fullName evidence="1">Uncharacterized protein</fullName>
    </submittedName>
</protein>
<organism evidence="1">
    <name type="scientific">Lepeophtheirus salmonis</name>
    <name type="common">Salmon louse</name>
    <name type="synonym">Caligus salmonis</name>
    <dbReference type="NCBI Taxonomy" id="72036"/>
    <lineage>
        <taxon>Eukaryota</taxon>
        <taxon>Metazoa</taxon>
        <taxon>Ecdysozoa</taxon>
        <taxon>Arthropoda</taxon>
        <taxon>Crustacea</taxon>
        <taxon>Multicrustacea</taxon>
        <taxon>Hexanauplia</taxon>
        <taxon>Copepoda</taxon>
        <taxon>Siphonostomatoida</taxon>
        <taxon>Caligidae</taxon>
        <taxon>Lepeophtheirus</taxon>
    </lineage>
</organism>
<dbReference type="AlphaFoldDB" id="A0A0K2U9Y7"/>
<dbReference type="EMBL" id="HACA01017494">
    <property type="protein sequence ID" value="CDW34855.1"/>
    <property type="molecule type" value="Transcribed_RNA"/>
</dbReference>
<reference evidence="1" key="1">
    <citation type="submission" date="2014-05" db="EMBL/GenBank/DDBJ databases">
        <authorList>
            <person name="Chronopoulou M."/>
        </authorList>
    </citation>
    <scope>NUCLEOTIDE SEQUENCE</scope>
    <source>
        <tissue evidence="1">Whole organism</tissue>
    </source>
</reference>
<sequence>MKSNILHGKKYISKTRNLLKLTHGGCHFVKKLSFTPPRSKNVLGYAVYKGRGSTTVMFLYKNSIPNNDALIFNLKPFRI</sequence>